<gene>
    <name evidence="2" type="ORF">FMM06_13810</name>
</gene>
<evidence type="ECO:0000313" key="2">
    <source>
        <dbReference type="EMBL" id="TRW14753.1"/>
    </source>
</evidence>
<dbReference type="EMBL" id="VJWA01000002">
    <property type="protein sequence ID" value="TRW14753.1"/>
    <property type="molecule type" value="Genomic_DNA"/>
</dbReference>
<dbReference type="Pfam" id="PF21834">
    <property type="entry name" value="DUF6894"/>
    <property type="match status" value="1"/>
</dbReference>
<dbReference type="AlphaFoldDB" id="A0A552U963"/>
<reference evidence="2 3" key="1">
    <citation type="submission" date="2019-07" db="EMBL/GenBank/DDBJ databases">
        <title>Novel species isolated from glacier.</title>
        <authorList>
            <person name="Liu Q."/>
            <person name="Xin Y.-H."/>
        </authorList>
    </citation>
    <scope>NUCLEOTIDE SEQUENCE [LARGE SCALE GENOMIC DNA]</scope>
    <source>
        <strain evidence="2 3">LB1R16</strain>
    </source>
</reference>
<sequence length="81" mass="9293">MALYHINIRTESHIAECIDVERDDLTGLRLEMARFVGELLRDHAEQIWVDEDWRVDVTDANGAIIYVMHIGANEVGKKGEE</sequence>
<dbReference type="OrthoDB" id="7575967at2"/>
<name>A0A552U963_9SPHN</name>
<dbReference type="InterPro" id="IPR054189">
    <property type="entry name" value="DUF6894"/>
</dbReference>
<organism evidence="2 3">
    <name type="scientific">Glacieibacterium frigidum</name>
    <dbReference type="NCBI Taxonomy" id="2593303"/>
    <lineage>
        <taxon>Bacteria</taxon>
        <taxon>Pseudomonadati</taxon>
        <taxon>Pseudomonadota</taxon>
        <taxon>Alphaproteobacteria</taxon>
        <taxon>Sphingomonadales</taxon>
        <taxon>Sphingosinicellaceae</taxon>
        <taxon>Glacieibacterium</taxon>
    </lineage>
</organism>
<dbReference type="Proteomes" id="UP000317894">
    <property type="component" value="Unassembled WGS sequence"/>
</dbReference>
<protein>
    <recommendedName>
        <fullName evidence="1">DUF6894 domain-containing protein</fullName>
    </recommendedName>
</protein>
<evidence type="ECO:0000313" key="3">
    <source>
        <dbReference type="Proteomes" id="UP000317894"/>
    </source>
</evidence>
<proteinExistence type="predicted"/>
<keyword evidence="3" id="KW-1185">Reference proteome</keyword>
<evidence type="ECO:0000259" key="1">
    <source>
        <dbReference type="Pfam" id="PF21834"/>
    </source>
</evidence>
<accession>A0A552U963</accession>
<comment type="caution">
    <text evidence="2">The sequence shown here is derived from an EMBL/GenBank/DDBJ whole genome shotgun (WGS) entry which is preliminary data.</text>
</comment>
<dbReference type="RefSeq" id="WP_144334923.1">
    <property type="nucleotide sequence ID" value="NZ_VJWA01000002.1"/>
</dbReference>
<feature type="domain" description="DUF6894" evidence="1">
    <location>
        <begin position="3"/>
        <end position="70"/>
    </location>
</feature>